<organism evidence="2 3">
    <name type="scientific">Lupinus albus</name>
    <name type="common">White lupine</name>
    <name type="synonym">Lupinus termis</name>
    <dbReference type="NCBI Taxonomy" id="3870"/>
    <lineage>
        <taxon>Eukaryota</taxon>
        <taxon>Viridiplantae</taxon>
        <taxon>Streptophyta</taxon>
        <taxon>Embryophyta</taxon>
        <taxon>Tracheophyta</taxon>
        <taxon>Spermatophyta</taxon>
        <taxon>Magnoliopsida</taxon>
        <taxon>eudicotyledons</taxon>
        <taxon>Gunneridae</taxon>
        <taxon>Pentapetalae</taxon>
        <taxon>rosids</taxon>
        <taxon>fabids</taxon>
        <taxon>Fabales</taxon>
        <taxon>Fabaceae</taxon>
        <taxon>Papilionoideae</taxon>
        <taxon>50 kb inversion clade</taxon>
        <taxon>genistoids sensu lato</taxon>
        <taxon>core genistoids</taxon>
        <taxon>Genisteae</taxon>
        <taxon>Lupinus</taxon>
    </lineage>
</organism>
<protein>
    <submittedName>
        <fullName evidence="2">Uncharacterized protein</fullName>
    </submittedName>
</protein>
<keyword evidence="1" id="KW-1133">Transmembrane helix</keyword>
<evidence type="ECO:0000313" key="2">
    <source>
        <dbReference type="EMBL" id="KAE9587849.1"/>
    </source>
</evidence>
<keyword evidence="1" id="KW-0812">Transmembrane</keyword>
<keyword evidence="1" id="KW-0472">Membrane</keyword>
<keyword evidence="3" id="KW-1185">Reference proteome</keyword>
<name>A0A6A4NKG3_LUPAL</name>
<dbReference type="Proteomes" id="UP000447434">
    <property type="component" value="Chromosome 23"/>
</dbReference>
<dbReference type="AlphaFoldDB" id="A0A6A4NKG3"/>
<gene>
    <name evidence="2" type="ORF">Lalb_Chr23g0278311</name>
</gene>
<comment type="caution">
    <text evidence="2">The sequence shown here is derived from an EMBL/GenBank/DDBJ whole genome shotgun (WGS) entry which is preliminary data.</text>
</comment>
<evidence type="ECO:0000313" key="3">
    <source>
        <dbReference type="Proteomes" id="UP000447434"/>
    </source>
</evidence>
<sequence length="69" mass="7772">MLSSHPNPPNSSHSEIYLFLYTIESCPLRNVSNLSLLDPPLLPLLCLHHLLPVFFVIAVVLAFEYALKI</sequence>
<feature type="transmembrane region" description="Helical" evidence="1">
    <location>
        <begin position="41"/>
        <end position="63"/>
    </location>
</feature>
<accession>A0A6A4NKG3</accession>
<proteinExistence type="predicted"/>
<evidence type="ECO:0000256" key="1">
    <source>
        <dbReference type="SAM" id="Phobius"/>
    </source>
</evidence>
<reference evidence="3" key="1">
    <citation type="journal article" date="2020" name="Nat. Commun.">
        <title>Genome sequence of the cluster root forming white lupin.</title>
        <authorList>
            <person name="Hufnagel B."/>
            <person name="Marques A."/>
            <person name="Soriano A."/>
            <person name="Marques L."/>
            <person name="Divol F."/>
            <person name="Doumas P."/>
            <person name="Sallet E."/>
            <person name="Mancinotti D."/>
            <person name="Carrere S."/>
            <person name="Marande W."/>
            <person name="Arribat S."/>
            <person name="Keller J."/>
            <person name="Huneau C."/>
            <person name="Blein T."/>
            <person name="Aime D."/>
            <person name="Laguerre M."/>
            <person name="Taylor J."/>
            <person name="Schubert V."/>
            <person name="Nelson M."/>
            <person name="Geu-Flores F."/>
            <person name="Crespi M."/>
            <person name="Gallardo-Guerrero K."/>
            <person name="Delaux P.-M."/>
            <person name="Salse J."/>
            <person name="Berges H."/>
            <person name="Guyot R."/>
            <person name="Gouzy J."/>
            <person name="Peret B."/>
        </authorList>
    </citation>
    <scope>NUCLEOTIDE SEQUENCE [LARGE SCALE GENOMIC DNA]</scope>
    <source>
        <strain evidence="3">cv. Amiga</strain>
    </source>
</reference>
<dbReference type="EMBL" id="WOCE01000023">
    <property type="protein sequence ID" value="KAE9587849.1"/>
    <property type="molecule type" value="Genomic_DNA"/>
</dbReference>